<gene>
    <name evidence="3" type="ORF">BGZ80_004024</name>
</gene>
<proteinExistence type="predicted"/>
<evidence type="ECO:0000256" key="1">
    <source>
        <dbReference type="SAM" id="MobiDB-lite"/>
    </source>
</evidence>
<comment type="caution">
    <text evidence="3">The sequence shown here is derived from an EMBL/GenBank/DDBJ whole genome shotgun (WGS) entry which is preliminary data.</text>
</comment>
<feature type="compositionally biased region" description="Polar residues" evidence="1">
    <location>
        <begin position="461"/>
        <end position="476"/>
    </location>
</feature>
<feature type="region of interest" description="Disordered" evidence="1">
    <location>
        <begin position="250"/>
        <end position="318"/>
    </location>
</feature>
<organism evidence="3 4">
    <name type="scientific">Entomortierella chlamydospora</name>
    <dbReference type="NCBI Taxonomy" id="101097"/>
    <lineage>
        <taxon>Eukaryota</taxon>
        <taxon>Fungi</taxon>
        <taxon>Fungi incertae sedis</taxon>
        <taxon>Mucoromycota</taxon>
        <taxon>Mortierellomycotina</taxon>
        <taxon>Mortierellomycetes</taxon>
        <taxon>Mortierellales</taxon>
        <taxon>Mortierellaceae</taxon>
        <taxon>Entomortierella</taxon>
    </lineage>
</organism>
<feature type="compositionally biased region" description="Low complexity" evidence="1">
    <location>
        <begin position="293"/>
        <end position="304"/>
    </location>
</feature>
<evidence type="ECO:0000259" key="2">
    <source>
        <dbReference type="Pfam" id="PF12550"/>
    </source>
</evidence>
<dbReference type="InterPro" id="IPR022210">
    <property type="entry name" value="TF_GCR1-like"/>
</dbReference>
<dbReference type="EMBL" id="JAAAID010000210">
    <property type="protein sequence ID" value="KAG0020537.1"/>
    <property type="molecule type" value="Genomic_DNA"/>
</dbReference>
<accession>A0A9P6T368</accession>
<reference evidence="3" key="1">
    <citation type="journal article" date="2020" name="Fungal Divers.">
        <title>Resolving the Mortierellaceae phylogeny through synthesis of multi-gene phylogenetics and phylogenomics.</title>
        <authorList>
            <person name="Vandepol N."/>
            <person name="Liber J."/>
            <person name="Desiro A."/>
            <person name="Na H."/>
            <person name="Kennedy M."/>
            <person name="Barry K."/>
            <person name="Grigoriev I.V."/>
            <person name="Miller A.N."/>
            <person name="O'Donnell K."/>
            <person name="Stajich J.E."/>
            <person name="Bonito G."/>
        </authorList>
    </citation>
    <scope>NUCLEOTIDE SEQUENCE</scope>
    <source>
        <strain evidence="3">NRRL 2769</strain>
    </source>
</reference>
<evidence type="ECO:0000313" key="3">
    <source>
        <dbReference type="EMBL" id="KAG0020537.1"/>
    </source>
</evidence>
<feature type="domain" description="Transcription activator GCR1-like" evidence="2">
    <location>
        <begin position="358"/>
        <end position="436"/>
    </location>
</feature>
<dbReference type="Pfam" id="PF12550">
    <property type="entry name" value="GCR1_C"/>
    <property type="match status" value="1"/>
</dbReference>
<name>A0A9P6T368_9FUNG</name>
<sequence>MGGMSVCQYVEFCNGNQINDIVEPNKVVKFLEEKYFTRDKETSIKSNIGYEGIVGRTEHDPLYHPSLAKAEAKEVAARFVEATKRSLDGTNSIKYAVPIGKRTIDSVISALSYEWKLQKLDGRNHFDKPRGEFPRWNGRMTHIRDRVAINLRHQMLLGDENLRHLDLSDCISECVATPLYGTTKTIYSLGFCLSRDKTMANSQKDQRNMDERFAQLHEKMQHNYEKWLEDSRLQSQIAVKAMLASMSSYFSRSPTSPSVQSIGRGGDDTFLSTPSQSNHVSHDMQTIDREGLTSASSPSQTQPSHGDHHGTPESPRGSFEVGAIATISQRQPSMSLQPSFPASPRASQEMVTQKHMAFRFRRDADTVQEIWEEYQRYIAYKNQTRRLGYDSAQMNEYLSEKRFINNRLVIVKEIEHLNAIREITVDQAISQLDHERCTSKKSIAQFQDLSRKRQKGRKTEGNNTIQEATNTSNNTE</sequence>
<feature type="compositionally biased region" description="Polar residues" evidence="1">
    <location>
        <begin position="270"/>
        <end position="279"/>
    </location>
</feature>
<feature type="region of interest" description="Disordered" evidence="1">
    <location>
        <begin position="448"/>
        <end position="476"/>
    </location>
</feature>
<keyword evidence="4" id="KW-1185">Reference proteome</keyword>
<evidence type="ECO:0000313" key="4">
    <source>
        <dbReference type="Proteomes" id="UP000703661"/>
    </source>
</evidence>
<protein>
    <recommendedName>
        <fullName evidence="2">Transcription activator GCR1-like domain-containing protein</fullName>
    </recommendedName>
</protein>
<dbReference type="Proteomes" id="UP000703661">
    <property type="component" value="Unassembled WGS sequence"/>
</dbReference>
<feature type="compositionally biased region" description="Basic and acidic residues" evidence="1">
    <location>
        <begin position="280"/>
        <end position="291"/>
    </location>
</feature>
<dbReference type="AlphaFoldDB" id="A0A9P6T368"/>